<evidence type="ECO:0000256" key="3">
    <source>
        <dbReference type="ARBA" id="ARBA00022801"/>
    </source>
</evidence>
<evidence type="ECO:0000259" key="5">
    <source>
        <dbReference type="PROSITE" id="PS50600"/>
    </source>
</evidence>
<feature type="region of interest" description="Disordered" evidence="4">
    <location>
        <begin position="138"/>
        <end position="210"/>
    </location>
</feature>
<feature type="domain" description="Ubiquitin-like protease family profile" evidence="5">
    <location>
        <begin position="647"/>
        <end position="827"/>
    </location>
</feature>
<accession>A0A8T0V576</accession>
<organism evidence="6 7">
    <name type="scientific">Panicum virgatum</name>
    <name type="common">Blackwell switchgrass</name>
    <dbReference type="NCBI Taxonomy" id="38727"/>
    <lineage>
        <taxon>Eukaryota</taxon>
        <taxon>Viridiplantae</taxon>
        <taxon>Streptophyta</taxon>
        <taxon>Embryophyta</taxon>
        <taxon>Tracheophyta</taxon>
        <taxon>Spermatophyta</taxon>
        <taxon>Magnoliopsida</taxon>
        <taxon>Liliopsida</taxon>
        <taxon>Poales</taxon>
        <taxon>Poaceae</taxon>
        <taxon>PACMAD clade</taxon>
        <taxon>Panicoideae</taxon>
        <taxon>Panicodae</taxon>
        <taxon>Paniceae</taxon>
        <taxon>Panicinae</taxon>
        <taxon>Panicum</taxon>
        <taxon>Panicum sect. Hiantes</taxon>
    </lineage>
</organism>
<dbReference type="Proteomes" id="UP000823388">
    <property type="component" value="Chromosome 2N"/>
</dbReference>
<dbReference type="GO" id="GO:0006508">
    <property type="term" value="P:proteolysis"/>
    <property type="evidence" value="ECO:0007669"/>
    <property type="project" value="UniProtKB-KW"/>
</dbReference>
<dbReference type="SUPFAM" id="SSF54001">
    <property type="entry name" value="Cysteine proteinases"/>
    <property type="match status" value="1"/>
</dbReference>
<keyword evidence="3" id="KW-0378">Hydrolase</keyword>
<dbReference type="AlphaFoldDB" id="A0A8T0V576"/>
<feature type="compositionally biased region" description="Polar residues" evidence="4">
    <location>
        <begin position="156"/>
        <end position="165"/>
    </location>
</feature>
<dbReference type="InterPro" id="IPR038765">
    <property type="entry name" value="Papain-like_cys_pep_sf"/>
</dbReference>
<gene>
    <name evidence="6" type="ORF">PVAP13_2NG039795</name>
</gene>
<comment type="caution">
    <text evidence="6">The sequence shown here is derived from an EMBL/GenBank/DDBJ whole genome shotgun (WGS) entry which is preliminary data.</text>
</comment>
<feature type="compositionally biased region" description="Basic and acidic residues" evidence="4">
    <location>
        <begin position="327"/>
        <end position="339"/>
    </location>
</feature>
<feature type="region of interest" description="Disordered" evidence="4">
    <location>
        <begin position="320"/>
        <end position="339"/>
    </location>
</feature>
<feature type="region of interest" description="Disordered" evidence="4">
    <location>
        <begin position="444"/>
        <end position="481"/>
    </location>
</feature>
<keyword evidence="2" id="KW-0645">Protease</keyword>
<evidence type="ECO:0000256" key="4">
    <source>
        <dbReference type="SAM" id="MobiDB-lite"/>
    </source>
</evidence>
<dbReference type="InterPro" id="IPR003653">
    <property type="entry name" value="Peptidase_C48_C"/>
</dbReference>
<evidence type="ECO:0000313" key="7">
    <source>
        <dbReference type="Proteomes" id="UP000823388"/>
    </source>
</evidence>
<name>A0A8T0V576_PANVG</name>
<dbReference type="Pfam" id="PF02902">
    <property type="entry name" value="Peptidase_C48"/>
    <property type="match status" value="1"/>
</dbReference>
<feature type="compositionally biased region" description="Basic and acidic residues" evidence="4">
    <location>
        <begin position="195"/>
        <end position="210"/>
    </location>
</feature>
<proteinExistence type="inferred from homology"/>
<evidence type="ECO:0000313" key="6">
    <source>
        <dbReference type="EMBL" id="KAG2631572.1"/>
    </source>
</evidence>
<dbReference type="Gene3D" id="3.40.395.10">
    <property type="entry name" value="Adenoviral Proteinase, Chain A"/>
    <property type="match status" value="1"/>
</dbReference>
<dbReference type="PROSITE" id="PS50600">
    <property type="entry name" value="ULP_PROTEASE"/>
    <property type="match status" value="1"/>
</dbReference>
<evidence type="ECO:0000256" key="2">
    <source>
        <dbReference type="ARBA" id="ARBA00022670"/>
    </source>
</evidence>
<evidence type="ECO:0000256" key="1">
    <source>
        <dbReference type="ARBA" id="ARBA00005234"/>
    </source>
</evidence>
<dbReference type="GO" id="GO:0008234">
    <property type="term" value="F:cysteine-type peptidase activity"/>
    <property type="evidence" value="ECO:0007669"/>
    <property type="project" value="InterPro"/>
</dbReference>
<sequence length="876" mass="98252">MSPETLNDVTELYTKYAAGNIDSAPQTAQNIIIDVINYFHQRAQRDKIASTSNDDIPNDQNDTRCNIDGNLPAGEDLPADGRAHVDVEGNGEASAAHDDCSGNTIIITPSSGDCSSAPESITKTVKVSGSFYCTPDQLDSSRGVGSKSKRRRLSISPASANNECGGSSVAERTRSRRTSFSPHAATPDQPTFVDNPERLASRSRTQPDKILEGNSLADADDVIFCGYFPSQQPSSKLLSSLPPDGSSDHNEQRLEALKRIVNKGLKDRLAKHGKQPLPDTNIEAQPVCDDELHHRFNFFSNSPDEALQKVLQQLSDAVPNAPVAPGELHDKEAQGDHTDAPATLDCPEMSASFSHMLGSDISSHKARNLYPPSVSSGSRSSKTISMMDAPAPSFRLLEEFDDNNNFIDDPRKHRAAGLPCDGNTIYDDPTCVPYHDEEHIVPNSEIPAPTHSTSHCKPAHTPSIADEPPGDGINADHHQDSPVFDRTPDTNYDSSREAIPLAAVDIQGRLILLSPQESPATPEVQITGFKDFNASCSTMAKEVDDIYNASCSKVTKKVDDINNDPGISCFKKCEMIGFNLGSSSAGKQPRRPRRIIQPNSYYRNFQTNKCNTRFIVSPQDLLAYECILFYGSHREYASTEVINYDNVRVSHQQLATLRCSEKVSVDKFVINAFCRKMFKDKHPKDSRRHFFFSTVGDYLMNHEWNQTFLHDTCRRCFTLANGCFKFIASDYLFFPILHDDHWFLFIVAQHDGYFIFLDSFFREDELYQQNVRSTIIPNFLRAWDDFIGVDWNFHEFVIHYAPVPKYDMKFFSKYDDGVFVMKFLELWDPHVDMLQKISSNNIPDIRVQYIIVWYLATTTAIAMRRIWSAIIKQCWS</sequence>
<comment type="similarity">
    <text evidence="1">Belongs to the peptidase C48 family.</text>
</comment>
<reference evidence="6" key="1">
    <citation type="submission" date="2020-05" db="EMBL/GenBank/DDBJ databases">
        <title>WGS assembly of Panicum virgatum.</title>
        <authorList>
            <person name="Lovell J.T."/>
            <person name="Jenkins J."/>
            <person name="Shu S."/>
            <person name="Juenger T.E."/>
            <person name="Schmutz J."/>
        </authorList>
    </citation>
    <scope>NUCLEOTIDE SEQUENCE</scope>
    <source>
        <strain evidence="6">AP13</strain>
    </source>
</reference>
<dbReference type="EMBL" id="CM029040">
    <property type="protein sequence ID" value="KAG2631572.1"/>
    <property type="molecule type" value="Genomic_DNA"/>
</dbReference>
<protein>
    <recommendedName>
        <fullName evidence="5">Ubiquitin-like protease family profile domain-containing protein</fullName>
    </recommendedName>
</protein>
<keyword evidence="7" id="KW-1185">Reference proteome</keyword>